<reference evidence="2 3" key="1">
    <citation type="submission" date="2020-03" db="EMBL/GenBank/DDBJ databases">
        <title>Dissostichus mawsoni Genome sequencing and assembly.</title>
        <authorList>
            <person name="Park H."/>
        </authorList>
    </citation>
    <scope>NUCLEOTIDE SEQUENCE [LARGE SCALE GENOMIC DNA]</scope>
    <source>
        <strain evidence="2">DM0001</strain>
        <tissue evidence="2">Muscle</tissue>
    </source>
</reference>
<protein>
    <submittedName>
        <fullName evidence="2">Uncharacterized protein</fullName>
    </submittedName>
</protein>
<evidence type="ECO:0000313" key="3">
    <source>
        <dbReference type="Proteomes" id="UP000518266"/>
    </source>
</evidence>
<comment type="caution">
    <text evidence="2">The sequence shown here is derived from an EMBL/GenBank/DDBJ whole genome shotgun (WGS) entry which is preliminary data.</text>
</comment>
<dbReference type="Proteomes" id="UP000518266">
    <property type="component" value="Unassembled WGS sequence"/>
</dbReference>
<evidence type="ECO:0000256" key="1">
    <source>
        <dbReference type="SAM" id="MobiDB-lite"/>
    </source>
</evidence>
<accession>A0A7J5Z7H7</accession>
<feature type="region of interest" description="Disordered" evidence="1">
    <location>
        <begin position="1"/>
        <end position="74"/>
    </location>
</feature>
<feature type="compositionally biased region" description="Polar residues" evidence="1">
    <location>
        <begin position="17"/>
        <end position="27"/>
    </location>
</feature>
<keyword evidence="3" id="KW-1185">Reference proteome</keyword>
<dbReference type="EMBL" id="JAAKFY010000004">
    <property type="protein sequence ID" value="KAF3857764.1"/>
    <property type="molecule type" value="Genomic_DNA"/>
</dbReference>
<name>A0A7J5Z7H7_DISMA</name>
<proteinExistence type="predicted"/>
<dbReference type="AlphaFoldDB" id="A0A7J5Z7H7"/>
<gene>
    <name evidence="2" type="ORF">F7725_010965</name>
</gene>
<feature type="compositionally biased region" description="Polar residues" evidence="1">
    <location>
        <begin position="40"/>
        <end position="50"/>
    </location>
</feature>
<evidence type="ECO:0000313" key="2">
    <source>
        <dbReference type="EMBL" id="KAF3857764.1"/>
    </source>
</evidence>
<sequence>MKQEEKPKNPPHLPHFSFTTFPPSSGESKAPPSHNHRPITGQNSNQQPITAQRGVKPAGKEEEEEGEEKRGDEG</sequence>
<organism evidence="2 3">
    <name type="scientific">Dissostichus mawsoni</name>
    <name type="common">Antarctic cod</name>
    <dbReference type="NCBI Taxonomy" id="36200"/>
    <lineage>
        <taxon>Eukaryota</taxon>
        <taxon>Metazoa</taxon>
        <taxon>Chordata</taxon>
        <taxon>Craniata</taxon>
        <taxon>Vertebrata</taxon>
        <taxon>Euteleostomi</taxon>
        <taxon>Actinopterygii</taxon>
        <taxon>Neopterygii</taxon>
        <taxon>Teleostei</taxon>
        <taxon>Neoteleostei</taxon>
        <taxon>Acanthomorphata</taxon>
        <taxon>Eupercaria</taxon>
        <taxon>Perciformes</taxon>
        <taxon>Notothenioidei</taxon>
        <taxon>Nototheniidae</taxon>
        <taxon>Dissostichus</taxon>
    </lineage>
</organism>